<feature type="region of interest" description="Disordered" evidence="1">
    <location>
        <begin position="1"/>
        <end position="20"/>
    </location>
</feature>
<accession>A0A5B7E1U7</accession>
<name>A0A5B7E1U7_PORTR</name>
<evidence type="ECO:0000313" key="3">
    <source>
        <dbReference type="Proteomes" id="UP000324222"/>
    </source>
</evidence>
<keyword evidence="3" id="KW-1185">Reference proteome</keyword>
<dbReference type="Proteomes" id="UP000324222">
    <property type="component" value="Unassembled WGS sequence"/>
</dbReference>
<dbReference type="EMBL" id="VSRR010001838">
    <property type="protein sequence ID" value="MPC28002.1"/>
    <property type="molecule type" value="Genomic_DNA"/>
</dbReference>
<evidence type="ECO:0000313" key="2">
    <source>
        <dbReference type="EMBL" id="MPC28002.1"/>
    </source>
</evidence>
<protein>
    <submittedName>
        <fullName evidence="2">Uncharacterized protein</fullName>
    </submittedName>
</protein>
<sequence>MVPSWPPIPPPKESMGAPPLPLSRGVGAGVGVMVQKGCMGRLLQYLQWVTGKIHVRKLYEWDLQVT</sequence>
<feature type="compositionally biased region" description="Pro residues" evidence="1">
    <location>
        <begin position="1"/>
        <end position="12"/>
    </location>
</feature>
<organism evidence="2 3">
    <name type="scientific">Portunus trituberculatus</name>
    <name type="common">Swimming crab</name>
    <name type="synonym">Neptunus trituberculatus</name>
    <dbReference type="NCBI Taxonomy" id="210409"/>
    <lineage>
        <taxon>Eukaryota</taxon>
        <taxon>Metazoa</taxon>
        <taxon>Ecdysozoa</taxon>
        <taxon>Arthropoda</taxon>
        <taxon>Crustacea</taxon>
        <taxon>Multicrustacea</taxon>
        <taxon>Malacostraca</taxon>
        <taxon>Eumalacostraca</taxon>
        <taxon>Eucarida</taxon>
        <taxon>Decapoda</taxon>
        <taxon>Pleocyemata</taxon>
        <taxon>Brachyura</taxon>
        <taxon>Eubrachyura</taxon>
        <taxon>Portunoidea</taxon>
        <taxon>Portunidae</taxon>
        <taxon>Portuninae</taxon>
        <taxon>Portunus</taxon>
    </lineage>
</organism>
<proteinExistence type="predicted"/>
<gene>
    <name evidence="2" type="ORF">E2C01_021194</name>
</gene>
<reference evidence="2 3" key="1">
    <citation type="submission" date="2019-05" db="EMBL/GenBank/DDBJ databases">
        <title>Another draft genome of Portunus trituberculatus and its Hox gene families provides insights of decapod evolution.</title>
        <authorList>
            <person name="Jeong J.-H."/>
            <person name="Song I."/>
            <person name="Kim S."/>
            <person name="Choi T."/>
            <person name="Kim D."/>
            <person name="Ryu S."/>
            <person name="Kim W."/>
        </authorList>
    </citation>
    <scope>NUCLEOTIDE SEQUENCE [LARGE SCALE GENOMIC DNA]</scope>
    <source>
        <tissue evidence="2">Muscle</tissue>
    </source>
</reference>
<comment type="caution">
    <text evidence="2">The sequence shown here is derived from an EMBL/GenBank/DDBJ whole genome shotgun (WGS) entry which is preliminary data.</text>
</comment>
<evidence type="ECO:0000256" key="1">
    <source>
        <dbReference type="SAM" id="MobiDB-lite"/>
    </source>
</evidence>
<dbReference type="AlphaFoldDB" id="A0A5B7E1U7"/>